<organism evidence="1 2">
    <name type="scientific">Pseudomonas jessenii</name>
    <dbReference type="NCBI Taxonomy" id="77298"/>
    <lineage>
        <taxon>Bacteria</taxon>
        <taxon>Pseudomonadati</taxon>
        <taxon>Pseudomonadota</taxon>
        <taxon>Gammaproteobacteria</taxon>
        <taxon>Pseudomonadales</taxon>
        <taxon>Pseudomonadaceae</taxon>
        <taxon>Pseudomonas</taxon>
    </lineage>
</organism>
<gene>
    <name evidence="1" type="ORF">CRX42_02340</name>
</gene>
<sequence length="69" mass="7696">MTIQLHEGQRLVYQTDGQGFYVGEAAADPDPQNPGNWLVPAGCVDMKPPIITGGKRPQWCVYKWKLINP</sequence>
<evidence type="ECO:0008006" key="3">
    <source>
        <dbReference type="Google" id="ProtNLM"/>
    </source>
</evidence>
<dbReference type="RefSeq" id="WP_110657233.1">
    <property type="nucleotide sequence ID" value="NZ_PDLL01000012.1"/>
</dbReference>
<dbReference type="OrthoDB" id="6692826at2"/>
<evidence type="ECO:0000313" key="2">
    <source>
        <dbReference type="Proteomes" id="UP000247437"/>
    </source>
</evidence>
<accession>A0A2W0EUY1</accession>
<reference evidence="1 2" key="1">
    <citation type="journal article" date="2018" name="Appl. Microbiol. Biotechnol.">
        <title>Characterization of the caprolactam degradation pathway in Pseudomonas jessenii using mass spectrometry-based proteomics.</title>
        <authorList>
            <person name="Otzen M."/>
            <person name="Palacio C."/>
            <person name="Janssen D.B."/>
        </authorList>
    </citation>
    <scope>NUCLEOTIDE SEQUENCE [LARGE SCALE GENOMIC DNA]</scope>
    <source>
        <strain evidence="1 2">GO3</strain>
    </source>
</reference>
<dbReference type="Proteomes" id="UP000247437">
    <property type="component" value="Unassembled WGS sequence"/>
</dbReference>
<proteinExistence type="predicted"/>
<dbReference type="EMBL" id="PDLL01000012">
    <property type="protein sequence ID" value="PYY72190.1"/>
    <property type="molecule type" value="Genomic_DNA"/>
</dbReference>
<protein>
    <recommendedName>
        <fullName evidence="3">Tail fiber assembly protein</fullName>
    </recommendedName>
</protein>
<dbReference type="AlphaFoldDB" id="A0A2W0EUY1"/>
<name>A0A2W0EUY1_PSEJE</name>
<evidence type="ECO:0000313" key="1">
    <source>
        <dbReference type="EMBL" id="PYY72190.1"/>
    </source>
</evidence>
<comment type="caution">
    <text evidence="1">The sequence shown here is derived from an EMBL/GenBank/DDBJ whole genome shotgun (WGS) entry which is preliminary data.</text>
</comment>